<feature type="domain" description="DNA primase large subunit C-terminal" evidence="8">
    <location>
        <begin position="226"/>
        <end position="314"/>
    </location>
</feature>
<organism evidence="9 10">
    <name type="scientific">Candidatus Iainarchaeum sp</name>
    <dbReference type="NCBI Taxonomy" id="3101447"/>
    <lineage>
        <taxon>Archaea</taxon>
        <taxon>Candidatus Iainarchaeota</taxon>
        <taxon>Candidatus Iainarchaeia</taxon>
        <taxon>Candidatus Iainarchaeales</taxon>
        <taxon>Candidatus Iainarchaeaceae</taxon>
        <taxon>Candidatus Iainarchaeum</taxon>
    </lineage>
</organism>
<keyword evidence="4 7" id="KW-0479">Metal-binding</keyword>
<evidence type="ECO:0000313" key="10">
    <source>
        <dbReference type="Proteomes" id="UP000590964"/>
    </source>
</evidence>
<sequence length="345" mass="39369">MLTYMLPVQELRFAQAYPFSKTAQAAVKNARLSLSEVSETVLSRARLMLQSSLHGKAYKPLAQESSDAIMNEVLAFPVAKILLSFSKNISYFERFAGMISENALKRLELEKPETLLDLASELNVEFELLESKDFFAAVSLISFLKIPQTFKSMRLVNQKLENGKVFLEQQEFARLLSEAVRLKVFQSLPVDVKGVPKGFQNIAFEIFSEASARQREFLKQVMHGEIEVEAFPPCYSELYAKINSGEKLTHWGNFALAAFLIALNMPKEEILGVFKKASNYDERIAKYHIERMSRGKKYTPPSCEKLRSFGLCIQNGIQCSKIKNPVQYYRRKLFSMQKPGKVEKQ</sequence>
<dbReference type="Pfam" id="PF04104">
    <property type="entry name" value="DNA_primase_lrg"/>
    <property type="match status" value="1"/>
</dbReference>
<dbReference type="InterPro" id="IPR023642">
    <property type="entry name" value="DNA_primase_lsu_PriL"/>
</dbReference>
<dbReference type="GO" id="GO:0003899">
    <property type="term" value="F:DNA-directed RNA polymerase activity"/>
    <property type="evidence" value="ECO:0007669"/>
    <property type="project" value="InterPro"/>
</dbReference>
<dbReference type="GO" id="GO:0046872">
    <property type="term" value="F:metal ion binding"/>
    <property type="evidence" value="ECO:0007669"/>
    <property type="project" value="UniProtKB-KW"/>
</dbReference>
<feature type="binding site" evidence="7">
    <location>
        <position position="234"/>
    </location>
    <ligand>
        <name>[4Fe-4S] cluster</name>
        <dbReference type="ChEBI" id="CHEBI:49883"/>
    </ligand>
</feature>
<keyword evidence="3 7" id="KW-0235">DNA replication</keyword>
<feature type="binding site" evidence="7">
    <location>
        <position position="312"/>
    </location>
    <ligand>
        <name>[4Fe-4S] cluster</name>
        <dbReference type="ChEBI" id="CHEBI:49883"/>
    </ligand>
</feature>
<evidence type="ECO:0000256" key="7">
    <source>
        <dbReference type="HAMAP-Rule" id="MF_00701"/>
    </source>
</evidence>
<dbReference type="CDD" id="cd06560">
    <property type="entry name" value="PriL"/>
    <property type="match status" value="1"/>
</dbReference>
<evidence type="ECO:0000256" key="5">
    <source>
        <dbReference type="ARBA" id="ARBA00023004"/>
    </source>
</evidence>
<comment type="caution">
    <text evidence="9">The sequence shown here is derived from an EMBL/GenBank/DDBJ whole genome shotgun (WGS) entry which is preliminary data.</text>
</comment>
<comment type="subunit">
    <text evidence="7">Heterodimer of a small subunit (PriS) and a large subunit (PriL).</text>
</comment>
<comment type="cofactor">
    <cofactor evidence="7">
        <name>[4Fe-4S] cluster</name>
        <dbReference type="ChEBI" id="CHEBI:49883"/>
    </cofactor>
    <text evidence="7">Binds 1 [4Fe-4S] cluster.</text>
</comment>
<proteinExistence type="inferred from homology"/>
<evidence type="ECO:0000259" key="8">
    <source>
        <dbReference type="Pfam" id="PF04104"/>
    </source>
</evidence>
<protein>
    <recommendedName>
        <fullName evidence="7">DNA primase large subunit PriL</fullName>
    </recommendedName>
</protein>
<dbReference type="EMBL" id="DUFW01000003">
    <property type="protein sequence ID" value="HIH21085.1"/>
    <property type="molecule type" value="Genomic_DNA"/>
</dbReference>
<dbReference type="GO" id="GO:0006269">
    <property type="term" value="P:DNA replication, synthesis of primer"/>
    <property type="evidence" value="ECO:0007669"/>
    <property type="project" value="UniProtKB-UniRule"/>
</dbReference>
<evidence type="ECO:0000256" key="2">
    <source>
        <dbReference type="ARBA" id="ARBA00022515"/>
    </source>
</evidence>
<comment type="function">
    <text evidence="7">Regulatory subunit of DNA primase, an RNA polymerase that catalyzes the synthesis of short RNA molecules used as primers for DNA polymerase during DNA replication. Stabilizes and modulates the activity of the small subunit, increasing the rate of DNA synthesis, and conferring RNA synthesis capability. The DNA polymerase activity may enable DNA primase to also catalyze primer extension after primer synthesis. May also play a role in DNA repair.</text>
</comment>
<gene>
    <name evidence="7" type="primary">priL</name>
    <name evidence="9" type="ORF">HA222_00275</name>
</gene>
<dbReference type="AlphaFoldDB" id="A0A7J4JXY1"/>
<keyword evidence="6 7" id="KW-0411">Iron-sulfur</keyword>
<dbReference type="Proteomes" id="UP000590964">
    <property type="component" value="Unassembled WGS sequence"/>
</dbReference>
<keyword evidence="5 7" id="KW-0408">Iron</keyword>
<evidence type="ECO:0000313" key="9">
    <source>
        <dbReference type="EMBL" id="HIH21085.1"/>
    </source>
</evidence>
<dbReference type="SUPFAM" id="SSF140914">
    <property type="entry name" value="PriB N-terminal domain-like"/>
    <property type="match status" value="1"/>
</dbReference>
<keyword evidence="2 7" id="KW-0639">Primosome</keyword>
<dbReference type="InterPro" id="IPR058560">
    <property type="entry name" value="DNA_primase_C"/>
</dbReference>
<feature type="binding site" evidence="7">
    <location>
        <position position="303"/>
    </location>
    <ligand>
        <name>[4Fe-4S] cluster</name>
        <dbReference type="ChEBI" id="CHEBI:49883"/>
    </ligand>
</feature>
<reference evidence="10" key="1">
    <citation type="journal article" date="2020" name="bioRxiv">
        <title>A rank-normalized archaeal taxonomy based on genome phylogeny resolves widespread incomplete and uneven classifications.</title>
        <authorList>
            <person name="Rinke C."/>
            <person name="Chuvochina M."/>
            <person name="Mussig A.J."/>
            <person name="Chaumeil P.-A."/>
            <person name="Waite D.W."/>
            <person name="Whitman W.B."/>
            <person name="Parks D.H."/>
            <person name="Hugenholtz P."/>
        </authorList>
    </citation>
    <scope>NUCLEOTIDE SEQUENCE [LARGE SCALE GENOMIC DNA]</scope>
</reference>
<evidence type="ECO:0000256" key="6">
    <source>
        <dbReference type="ARBA" id="ARBA00023014"/>
    </source>
</evidence>
<evidence type="ECO:0000256" key="3">
    <source>
        <dbReference type="ARBA" id="ARBA00022705"/>
    </source>
</evidence>
<dbReference type="GO" id="GO:0051539">
    <property type="term" value="F:4 iron, 4 sulfur cluster binding"/>
    <property type="evidence" value="ECO:0007669"/>
    <property type="project" value="UniProtKB-UniRule"/>
</dbReference>
<keyword evidence="1 7" id="KW-0004">4Fe-4S</keyword>
<accession>A0A7J4JXY1</accession>
<dbReference type="Pfam" id="PF26466">
    <property type="entry name" value="DNA_primase_lrg_N"/>
    <property type="match status" value="1"/>
</dbReference>
<feature type="binding site" evidence="7">
    <location>
        <position position="319"/>
    </location>
    <ligand>
        <name>[4Fe-4S] cluster</name>
        <dbReference type="ChEBI" id="CHEBI:49883"/>
    </ligand>
</feature>
<comment type="similarity">
    <text evidence="7">Belongs to the eukaryotic-type primase large subunit family.</text>
</comment>
<dbReference type="HAMAP" id="MF_00701">
    <property type="entry name" value="DNA_primase_lrg_arc"/>
    <property type="match status" value="1"/>
</dbReference>
<name>A0A7J4JXY1_9ARCH</name>
<evidence type="ECO:0000256" key="1">
    <source>
        <dbReference type="ARBA" id="ARBA00022485"/>
    </source>
</evidence>
<dbReference type="GO" id="GO:1990077">
    <property type="term" value="C:primosome complex"/>
    <property type="evidence" value="ECO:0007669"/>
    <property type="project" value="UniProtKB-KW"/>
</dbReference>
<evidence type="ECO:0000256" key="4">
    <source>
        <dbReference type="ARBA" id="ARBA00022723"/>
    </source>
</evidence>